<feature type="region of interest" description="Disordered" evidence="1">
    <location>
        <begin position="20"/>
        <end position="43"/>
    </location>
</feature>
<gene>
    <name evidence="2" type="primary">OJ1112_D12.23</name>
</gene>
<organism evidence="2 3">
    <name type="scientific">Oryza sativa subsp. japonica</name>
    <name type="common">Rice</name>
    <dbReference type="NCBI Taxonomy" id="39947"/>
    <lineage>
        <taxon>Eukaryota</taxon>
        <taxon>Viridiplantae</taxon>
        <taxon>Streptophyta</taxon>
        <taxon>Embryophyta</taxon>
        <taxon>Tracheophyta</taxon>
        <taxon>Spermatophyta</taxon>
        <taxon>Magnoliopsida</taxon>
        <taxon>Liliopsida</taxon>
        <taxon>Poales</taxon>
        <taxon>Poaceae</taxon>
        <taxon>BOP clade</taxon>
        <taxon>Oryzoideae</taxon>
        <taxon>Oryzeae</taxon>
        <taxon>Oryzinae</taxon>
        <taxon>Oryza</taxon>
        <taxon>Oryza sativa</taxon>
    </lineage>
</organism>
<reference evidence="3" key="1">
    <citation type="journal article" date="2005" name="Nature">
        <title>The map-based sequence of the rice genome.</title>
        <authorList>
            <consortium name="International rice genome sequencing project (IRGSP)"/>
            <person name="Matsumoto T."/>
            <person name="Wu J."/>
            <person name="Kanamori H."/>
            <person name="Katayose Y."/>
            <person name="Fujisawa M."/>
            <person name="Namiki N."/>
            <person name="Mizuno H."/>
            <person name="Yamamoto K."/>
            <person name="Antonio B.A."/>
            <person name="Baba T."/>
            <person name="Sakata K."/>
            <person name="Nagamura Y."/>
            <person name="Aoki H."/>
            <person name="Arikawa K."/>
            <person name="Arita K."/>
            <person name="Bito T."/>
            <person name="Chiden Y."/>
            <person name="Fujitsuka N."/>
            <person name="Fukunaka R."/>
            <person name="Hamada M."/>
            <person name="Harada C."/>
            <person name="Hayashi A."/>
            <person name="Hijishita S."/>
            <person name="Honda M."/>
            <person name="Hosokawa S."/>
            <person name="Ichikawa Y."/>
            <person name="Idonuma A."/>
            <person name="Iijima M."/>
            <person name="Ikeda M."/>
            <person name="Ikeno M."/>
            <person name="Ito K."/>
            <person name="Ito S."/>
            <person name="Ito T."/>
            <person name="Ito Y."/>
            <person name="Ito Y."/>
            <person name="Iwabuchi A."/>
            <person name="Kamiya K."/>
            <person name="Karasawa W."/>
            <person name="Kurita K."/>
            <person name="Katagiri S."/>
            <person name="Kikuta A."/>
            <person name="Kobayashi H."/>
            <person name="Kobayashi N."/>
            <person name="Machita K."/>
            <person name="Maehara T."/>
            <person name="Masukawa M."/>
            <person name="Mizubayashi T."/>
            <person name="Mukai Y."/>
            <person name="Nagasaki H."/>
            <person name="Nagata Y."/>
            <person name="Naito S."/>
            <person name="Nakashima M."/>
            <person name="Nakama Y."/>
            <person name="Nakamichi Y."/>
            <person name="Nakamura M."/>
            <person name="Meguro A."/>
            <person name="Negishi M."/>
            <person name="Ohta I."/>
            <person name="Ohta T."/>
            <person name="Okamoto M."/>
            <person name="Ono N."/>
            <person name="Saji S."/>
            <person name="Sakaguchi M."/>
            <person name="Sakai K."/>
            <person name="Shibata M."/>
            <person name="Shimokawa T."/>
            <person name="Song J."/>
            <person name="Takazaki Y."/>
            <person name="Terasawa K."/>
            <person name="Tsugane M."/>
            <person name="Tsuji K."/>
            <person name="Ueda S."/>
            <person name="Waki K."/>
            <person name="Yamagata H."/>
            <person name="Yamamoto M."/>
            <person name="Yamamoto S."/>
            <person name="Yamane H."/>
            <person name="Yoshiki S."/>
            <person name="Yoshihara R."/>
            <person name="Yukawa K."/>
            <person name="Zhong H."/>
            <person name="Yano M."/>
            <person name="Yuan Q."/>
            <person name="Ouyang S."/>
            <person name="Liu J."/>
            <person name="Jones K.M."/>
            <person name="Gansberger K."/>
            <person name="Moffat K."/>
            <person name="Hill J."/>
            <person name="Bera J."/>
            <person name="Fadrosh D."/>
            <person name="Jin S."/>
            <person name="Johri S."/>
            <person name="Kim M."/>
            <person name="Overton L."/>
            <person name="Reardon M."/>
            <person name="Tsitrin T."/>
            <person name="Vuong H."/>
            <person name="Weaver B."/>
            <person name="Ciecko A."/>
            <person name="Tallon L."/>
            <person name="Jackson J."/>
            <person name="Pai G."/>
            <person name="Aken S.V."/>
            <person name="Utterback T."/>
            <person name="Reidmuller S."/>
            <person name="Feldblyum T."/>
            <person name="Hsiao J."/>
            <person name="Zismann V."/>
            <person name="Iobst S."/>
            <person name="de Vazeille A.R."/>
            <person name="Buell C.R."/>
            <person name="Ying K."/>
            <person name="Li Y."/>
            <person name="Lu T."/>
            <person name="Huang Y."/>
            <person name="Zhao Q."/>
            <person name="Feng Q."/>
            <person name="Zhang L."/>
            <person name="Zhu J."/>
            <person name="Weng Q."/>
            <person name="Mu J."/>
            <person name="Lu Y."/>
            <person name="Fan D."/>
            <person name="Liu Y."/>
            <person name="Guan J."/>
            <person name="Zhang Y."/>
            <person name="Yu S."/>
            <person name="Liu X."/>
            <person name="Zhang Y."/>
            <person name="Hong G."/>
            <person name="Han B."/>
            <person name="Choisne N."/>
            <person name="Demange N."/>
            <person name="Orjeda G."/>
            <person name="Samain S."/>
            <person name="Cattolico L."/>
            <person name="Pelletier E."/>
            <person name="Couloux A."/>
            <person name="Segurens B."/>
            <person name="Wincker P."/>
            <person name="D'Hont A."/>
            <person name="Scarpelli C."/>
            <person name="Weissenbach J."/>
            <person name="Salanoubat M."/>
            <person name="Quetier F."/>
            <person name="Yu Y."/>
            <person name="Kim H.R."/>
            <person name="Rambo T."/>
            <person name="Currie J."/>
            <person name="Collura K."/>
            <person name="Luo M."/>
            <person name="Yang T."/>
            <person name="Ammiraju J.S.S."/>
            <person name="Engler F."/>
            <person name="Soderlund C."/>
            <person name="Wing R.A."/>
            <person name="Palmer L.E."/>
            <person name="de la Bastide M."/>
            <person name="Spiegel L."/>
            <person name="Nascimento L."/>
            <person name="Zutavern T."/>
            <person name="O'Shaughnessy A."/>
            <person name="Dike S."/>
            <person name="Dedhia N."/>
            <person name="Preston R."/>
            <person name="Balija V."/>
            <person name="McCombie W.R."/>
            <person name="Chow T."/>
            <person name="Chen H."/>
            <person name="Chung M."/>
            <person name="Chen C."/>
            <person name="Shaw J."/>
            <person name="Wu H."/>
            <person name="Hsiao K."/>
            <person name="Chao Y."/>
            <person name="Chu M."/>
            <person name="Cheng C."/>
            <person name="Hour A."/>
            <person name="Lee P."/>
            <person name="Lin S."/>
            <person name="Lin Y."/>
            <person name="Liou J."/>
            <person name="Liu S."/>
            <person name="Hsing Y."/>
            <person name="Raghuvanshi S."/>
            <person name="Mohanty A."/>
            <person name="Bharti A.K."/>
            <person name="Gaur A."/>
            <person name="Gupta V."/>
            <person name="Kumar D."/>
            <person name="Ravi V."/>
            <person name="Vij S."/>
            <person name="Kapur A."/>
            <person name="Khurana P."/>
            <person name="Khurana P."/>
            <person name="Khurana J.P."/>
            <person name="Tyagi A.K."/>
            <person name="Gaikwad K."/>
            <person name="Singh A."/>
            <person name="Dalal V."/>
            <person name="Srivastava S."/>
            <person name="Dixit A."/>
            <person name="Pal A.K."/>
            <person name="Ghazi I.A."/>
            <person name="Yadav M."/>
            <person name="Pandit A."/>
            <person name="Bhargava A."/>
            <person name="Sureshbabu K."/>
            <person name="Batra K."/>
            <person name="Sharma T.R."/>
            <person name="Mohapatra T."/>
            <person name="Singh N.K."/>
            <person name="Messing J."/>
            <person name="Nelson A.B."/>
            <person name="Fuks G."/>
            <person name="Kavchok S."/>
            <person name="Keizer G."/>
            <person name="Linton E."/>
            <person name="Llaca V."/>
            <person name="Song R."/>
            <person name="Tanyolac B."/>
            <person name="Young S."/>
            <person name="Ho-Il K."/>
            <person name="Hahn J.H."/>
            <person name="Sangsakoo G."/>
            <person name="Vanavichit A."/>
            <person name="de Mattos Luiz.A.T."/>
            <person name="Zimmer P.D."/>
            <person name="Malone G."/>
            <person name="Dellagostin O."/>
            <person name="de Oliveira A.C."/>
            <person name="Bevan M."/>
            <person name="Bancroft I."/>
            <person name="Minx P."/>
            <person name="Cordum H."/>
            <person name="Wilson R."/>
            <person name="Cheng Z."/>
            <person name="Jin W."/>
            <person name="Jiang J."/>
            <person name="Leong S.A."/>
            <person name="Iwama H."/>
            <person name="Gojobori T."/>
            <person name="Itoh T."/>
            <person name="Niimura Y."/>
            <person name="Fujii Y."/>
            <person name="Habara T."/>
            <person name="Sakai H."/>
            <person name="Sato Y."/>
            <person name="Wilson G."/>
            <person name="Kumar K."/>
            <person name="McCouch S."/>
            <person name="Juretic N."/>
            <person name="Hoen D."/>
            <person name="Wright S."/>
            <person name="Bruskiewich R."/>
            <person name="Bureau T."/>
            <person name="Miyao A."/>
            <person name="Hirochika H."/>
            <person name="Nishikawa T."/>
            <person name="Kadowaki K."/>
            <person name="Sugiura M."/>
            <person name="Burr B."/>
            <person name="Sasaki T."/>
        </authorList>
    </citation>
    <scope>NUCLEOTIDE SEQUENCE [LARGE SCALE GENOMIC DNA]</scope>
    <source>
        <strain evidence="3">cv. Nipponbare</strain>
    </source>
</reference>
<proteinExistence type="predicted"/>
<sequence length="189" mass="20178">MISLVFGSASSKLSQALTKAEHPLSGPHVLSGPERQRPLPPPQATTVAVAVVTSTSSVSELASPHLSSIRHRHNVLITSTPKHRQACLSALSFGWYCRHLLISSIPKLRLLPPLPFALRLSAAASPLPTNNGTPDLVSNKLETTGSKFPRASAATSSTLSCMVAIVCLFTASELRDTRFGLQEVGDHWI</sequence>
<evidence type="ECO:0000313" key="2">
    <source>
        <dbReference type="EMBL" id="BAC98544.1"/>
    </source>
</evidence>
<evidence type="ECO:0000256" key="1">
    <source>
        <dbReference type="SAM" id="MobiDB-lite"/>
    </source>
</evidence>
<dbReference type="AlphaFoldDB" id="Q6ZG16"/>
<accession>Q6ZG16</accession>
<evidence type="ECO:0000313" key="3">
    <source>
        <dbReference type="Proteomes" id="UP000000763"/>
    </source>
</evidence>
<reference evidence="3" key="2">
    <citation type="journal article" date="2008" name="Nucleic Acids Res.">
        <title>The rice annotation project database (RAP-DB): 2008 update.</title>
        <authorList>
            <consortium name="The rice annotation project (RAP)"/>
        </authorList>
    </citation>
    <scope>GENOME REANNOTATION</scope>
    <source>
        <strain evidence="3">cv. Nipponbare</strain>
    </source>
</reference>
<dbReference type="Proteomes" id="UP000000763">
    <property type="component" value="Chromosome 8"/>
</dbReference>
<protein>
    <submittedName>
        <fullName evidence="2">Uncharacterized protein</fullName>
    </submittedName>
</protein>
<dbReference type="EMBL" id="AP004155">
    <property type="protein sequence ID" value="BAC98544.1"/>
    <property type="molecule type" value="Genomic_DNA"/>
</dbReference>
<name>Q6ZG16_ORYSJ</name>